<protein>
    <submittedName>
        <fullName evidence="2">Heterokaryon incompatibility protein</fullName>
    </submittedName>
</protein>
<name>A0A8H5PIT0_GIBSU</name>
<keyword evidence="3" id="KW-1185">Reference proteome</keyword>
<evidence type="ECO:0000313" key="3">
    <source>
        <dbReference type="Proteomes" id="UP000547976"/>
    </source>
</evidence>
<dbReference type="OrthoDB" id="5135333at2759"/>
<feature type="domain" description="Heterokaryon incompatibility" evidence="1">
    <location>
        <begin position="68"/>
        <end position="167"/>
    </location>
</feature>
<evidence type="ECO:0000313" key="2">
    <source>
        <dbReference type="EMBL" id="KAF5597597.1"/>
    </source>
</evidence>
<dbReference type="RefSeq" id="XP_036536049.1">
    <property type="nucleotide sequence ID" value="XM_036686837.1"/>
</dbReference>
<dbReference type="Pfam" id="PF06985">
    <property type="entry name" value="HET"/>
    <property type="match status" value="1"/>
</dbReference>
<comment type="caution">
    <text evidence="2">The sequence shown here is derived from an EMBL/GenBank/DDBJ whole genome shotgun (WGS) entry which is preliminary data.</text>
</comment>
<sequence length="490" mass="56638">MPDHPGIGRVLDTAWADVETVQKWKNKFIDCHGAKCENPLKVWPTRPAWLVDVQKQCIVPGNEPVDCVAISYTYGSHTPPAIISTAFKELQKPFALETSEFCNFVSPIIRHAMHLTSAIEERYLWADSLCVTHHEPKAASEQLRSMGVIYANAVVTIIATDGDFGSEISGIKGISNPRGLNQNMIFFPTQLQTYYQRGWTCQEYAMAKRKIIFYKHEVHWVCSCTLWHEELTLFTEIDNELNPQFKFVMAGFPDDSSLSRYFNEYNQRSLTFEQDALSALSGLLSVFSRSFEGGFLYGIPEMFFEHSLCWRASGTKGLQRRVASSRSMECRFEYSDLPSWSWLGWKGSIHDRSQTGSRVGSNYICEEEYVEEASPITECKPMPPGWNRVFAPENEYHIDPDCCSKYLFQHESMLQTHEKRSEWYYPFAVSEIQESTTPFMPEQTPYLFCETVRARLSRYQQDSDKLQFLWDNETKLCDKTWEDYWTIAPP</sequence>
<dbReference type="GeneID" id="59321555"/>
<dbReference type="EMBL" id="JAAOAV010000116">
    <property type="protein sequence ID" value="KAF5597597.1"/>
    <property type="molecule type" value="Genomic_DNA"/>
</dbReference>
<dbReference type="PANTHER" id="PTHR33112:SF14">
    <property type="entry name" value="HETEROKARYON INCOMPATIBILITY DOMAIN-CONTAINING PROTEIN"/>
    <property type="match status" value="1"/>
</dbReference>
<gene>
    <name evidence="2" type="ORF">FSUBG_8429</name>
</gene>
<evidence type="ECO:0000259" key="1">
    <source>
        <dbReference type="Pfam" id="PF06985"/>
    </source>
</evidence>
<dbReference type="AlphaFoldDB" id="A0A8H5PIT0"/>
<proteinExistence type="predicted"/>
<dbReference type="PANTHER" id="PTHR33112">
    <property type="entry name" value="DOMAIN PROTEIN, PUTATIVE-RELATED"/>
    <property type="match status" value="1"/>
</dbReference>
<reference evidence="2 3" key="1">
    <citation type="submission" date="2020-05" db="EMBL/GenBank/DDBJ databases">
        <title>Identification and distribution of gene clusters putatively required for synthesis of sphingolipid metabolism inhibitors in phylogenetically diverse species of the filamentous fungus Fusarium.</title>
        <authorList>
            <person name="Kim H.-S."/>
            <person name="Busman M."/>
            <person name="Brown D.W."/>
            <person name="Divon H."/>
            <person name="Uhlig S."/>
            <person name="Proctor R.H."/>
        </authorList>
    </citation>
    <scope>NUCLEOTIDE SEQUENCE [LARGE SCALE GENOMIC DNA]</scope>
    <source>
        <strain evidence="2 3">NRRL 66333</strain>
    </source>
</reference>
<dbReference type="Proteomes" id="UP000547976">
    <property type="component" value="Unassembled WGS sequence"/>
</dbReference>
<organism evidence="2 3">
    <name type="scientific">Gibberella subglutinans</name>
    <name type="common">Fusarium subglutinans</name>
    <dbReference type="NCBI Taxonomy" id="42677"/>
    <lineage>
        <taxon>Eukaryota</taxon>
        <taxon>Fungi</taxon>
        <taxon>Dikarya</taxon>
        <taxon>Ascomycota</taxon>
        <taxon>Pezizomycotina</taxon>
        <taxon>Sordariomycetes</taxon>
        <taxon>Hypocreomycetidae</taxon>
        <taxon>Hypocreales</taxon>
        <taxon>Nectriaceae</taxon>
        <taxon>Fusarium</taxon>
        <taxon>Fusarium fujikuroi species complex</taxon>
    </lineage>
</organism>
<dbReference type="InterPro" id="IPR010730">
    <property type="entry name" value="HET"/>
</dbReference>
<accession>A0A8H5PIT0</accession>